<organism evidence="5 6">
    <name type="scientific">Marinomonas phaeophyticola</name>
    <dbReference type="NCBI Taxonomy" id="3004091"/>
    <lineage>
        <taxon>Bacteria</taxon>
        <taxon>Pseudomonadati</taxon>
        <taxon>Pseudomonadota</taxon>
        <taxon>Gammaproteobacteria</taxon>
        <taxon>Oceanospirillales</taxon>
        <taxon>Oceanospirillaceae</taxon>
        <taxon>Marinomonas</taxon>
    </lineage>
</organism>
<evidence type="ECO:0000256" key="1">
    <source>
        <dbReference type="ARBA" id="ARBA00022737"/>
    </source>
</evidence>
<reference evidence="5" key="1">
    <citation type="submission" date="2022-12" db="EMBL/GenBank/DDBJ databases">
        <title>Marinomonas 15G1-11 sp. nov, isolated from marine algae.</title>
        <authorList>
            <person name="Butt M."/>
            <person name="Choi D.G."/>
            <person name="Kim J.M."/>
            <person name="Lee J.K."/>
            <person name="Baek J.H."/>
            <person name="Jeon C.O."/>
        </authorList>
    </citation>
    <scope>NUCLEOTIDE SEQUENCE</scope>
    <source>
        <strain evidence="5">15G1-11</strain>
    </source>
</reference>
<keyword evidence="6" id="KW-1185">Reference proteome</keyword>
<name>A0ABT4JTK9_9GAMM</name>
<dbReference type="PANTHER" id="PTHR21098">
    <property type="entry name" value="RIBOFLAVIN SYNTHASE ALPHA CHAIN"/>
    <property type="match status" value="1"/>
</dbReference>
<comment type="caution">
    <text evidence="5">The sequence shown here is derived from an EMBL/GenBank/DDBJ whole genome shotgun (WGS) entry which is preliminary data.</text>
</comment>
<dbReference type="EC" id="2.5.1.9" evidence="2"/>
<gene>
    <name evidence="5" type="ORF">O1D97_08385</name>
</gene>
<dbReference type="InterPro" id="IPR023366">
    <property type="entry name" value="ATP_synth_asu-like_sf"/>
</dbReference>
<evidence type="ECO:0000256" key="2">
    <source>
        <dbReference type="NCBIfam" id="TIGR00187"/>
    </source>
</evidence>
<dbReference type="SUPFAM" id="SSF63380">
    <property type="entry name" value="Riboflavin synthase domain-like"/>
    <property type="match status" value="2"/>
</dbReference>
<dbReference type="NCBIfam" id="NF009566">
    <property type="entry name" value="PRK13020.1"/>
    <property type="match status" value="1"/>
</dbReference>
<dbReference type="EMBL" id="JAPUBN010000013">
    <property type="protein sequence ID" value="MCZ2721670.1"/>
    <property type="molecule type" value="Genomic_DNA"/>
</dbReference>
<proteinExistence type="predicted"/>
<evidence type="ECO:0000259" key="4">
    <source>
        <dbReference type="PROSITE" id="PS51177"/>
    </source>
</evidence>
<protein>
    <recommendedName>
        <fullName evidence="2">Riboflavin synthase</fullName>
        <ecNumber evidence="2">2.5.1.9</ecNumber>
    </recommendedName>
</protein>
<dbReference type="PROSITE" id="PS51177">
    <property type="entry name" value="LUMAZINE_BIND"/>
    <property type="match status" value="2"/>
</dbReference>
<feature type="repeat" description="Lumazine-binding" evidence="3">
    <location>
        <begin position="1"/>
        <end position="97"/>
    </location>
</feature>
<dbReference type="PIRSF" id="PIRSF000498">
    <property type="entry name" value="Riboflavin_syn_A"/>
    <property type="match status" value="1"/>
</dbReference>
<feature type="domain" description="Lumazine-binding" evidence="4">
    <location>
        <begin position="1"/>
        <end position="97"/>
    </location>
</feature>
<dbReference type="CDD" id="cd00402">
    <property type="entry name" value="Riboflavin_synthase_like"/>
    <property type="match status" value="1"/>
</dbReference>
<dbReference type="PANTHER" id="PTHR21098:SF0">
    <property type="entry name" value="RIBOFLAVIN SYNTHASE"/>
    <property type="match status" value="1"/>
</dbReference>
<dbReference type="NCBIfam" id="TIGR00187">
    <property type="entry name" value="ribE"/>
    <property type="match status" value="1"/>
</dbReference>
<dbReference type="InterPro" id="IPR017938">
    <property type="entry name" value="Riboflavin_synthase-like_b-brl"/>
</dbReference>
<feature type="domain" description="Lumazine-binding" evidence="4">
    <location>
        <begin position="98"/>
        <end position="200"/>
    </location>
</feature>
<feature type="repeat" description="Lumazine-binding" evidence="3">
    <location>
        <begin position="98"/>
        <end position="200"/>
    </location>
</feature>
<dbReference type="InterPro" id="IPR001783">
    <property type="entry name" value="Lumazine-bd"/>
</dbReference>
<dbReference type="Gene3D" id="2.40.30.20">
    <property type="match status" value="2"/>
</dbReference>
<dbReference type="InterPro" id="IPR026017">
    <property type="entry name" value="Lumazine-bd_dom"/>
</dbReference>
<evidence type="ECO:0000313" key="6">
    <source>
        <dbReference type="Proteomes" id="UP001149719"/>
    </source>
</evidence>
<dbReference type="RefSeq" id="WP_269124626.1">
    <property type="nucleotide sequence ID" value="NZ_JAPUBN010000013.1"/>
</dbReference>
<dbReference type="Pfam" id="PF00677">
    <property type="entry name" value="Lum_binding"/>
    <property type="match status" value="2"/>
</dbReference>
<dbReference type="NCBIfam" id="NF006767">
    <property type="entry name" value="PRK09289.1"/>
    <property type="match status" value="1"/>
</dbReference>
<sequence length="212" mass="23216">MFTGIVQGMAQVSSCQTFGCNKRLKIQFPESSMQGQQFGASVAINGVCLTVVEIDQDQVSFDVIDTTLALTNIGLLEPGARVNFERAARMGDEIGGHVMSGHIMTNVEVREIYRKGESFHIRFSVDTGVDAKVDARRYLFDKGFVGLNGASLTISDIGDDWIEVSLIPETLKMTTFGQLEIGDKVNLEIDSHTQATVDTVERVLKERGVVLP</sequence>
<keyword evidence="1" id="KW-0677">Repeat</keyword>
<accession>A0ABT4JTK9</accession>
<evidence type="ECO:0000256" key="3">
    <source>
        <dbReference type="PROSITE-ProRule" id="PRU00524"/>
    </source>
</evidence>
<evidence type="ECO:0000313" key="5">
    <source>
        <dbReference type="EMBL" id="MCZ2721670.1"/>
    </source>
</evidence>
<dbReference type="Proteomes" id="UP001149719">
    <property type="component" value="Unassembled WGS sequence"/>
</dbReference>